<feature type="compositionally biased region" description="Acidic residues" evidence="4">
    <location>
        <begin position="48"/>
        <end position="58"/>
    </location>
</feature>
<organism evidence="6 7">
    <name type="scientific">Phellinidium pouzarii</name>
    <dbReference type="NCBI Taxonomy" id="167371"/>
    <lineage>
        <taxon>Eukaryota</taxon>
        <taxon>Fungi</taxon>
        <taxon>Dikarya</taxon>
        <taxon>Basidiomycota</taxon>
        <taxon>Agaricomycotina</taxon>
        <taxon>Agaricomycetes</taxon>
        <taxon>Hymenochaetales</taxon>
        <taxon>Hymenochaetaceae</taxon>
        <taxon>Phellinidium</taxon>
    </lineage>
</organism>
<dbReference type="PANTHER" id="PTHR45626">
    <property type="entry name" value="TRANSCRIPTION TERMINATION FACTOR 2-RELATED"/>
    <property type="match status" value="1"/>
</dbReference>
<dbReference type="GO" id="GO:0005634">
    <property type="term" value="C:nucleus"/>
    <property type="evidence" value="ECO:0007669"/>
    <property type="project" value="TreeGrafter"/>
</dbReference>
<accession>A0A4S4KYX9</accession>
<keyword evidence="3" id="KW-0067">ATP-binding</keyword>
<keyword evidence="7" id="KW-1185">Reference proteome</keyword>
<evidence type="ECO:0000256" key="2">
    <source>
        <dbReference type="ARBA" id="ARBA00022801"/>
    </source>
</evidence>
<evidence type="ECO:0000256" key="1">
    <source>
        <dbReference type="ARBA" id="ARBA00022741"/>
    </source>
</evidence>
<dbReference type="GO" id="GO:0005737">
    <property type="term" value="C:cytoplasm"/>
    <property type="evidence" value="ECO:0007669"/>
    <property type="project" value="TreeGrafter"/>
</dbReference>
<evidence type="ECO:0000313" key="6">
    <source>
        <dbReference type="EMBL" id="THH04045.1"/>
    </source>
</evidence>
<dbReference type="PROSITE" id="PS51194">
    <property type="entry name" value="HELICASE_CTER"/>
    <property type="match status" value="1"/>
</dbReference>
<dbReference type="CDD" id="cd18793">
    <property type="entry name" value="SF2_C_SNF"/>
    <property type="match status" value="1"/>
</dbReference>
<evidence type="ECO:0000313" key="7">
    <source>
        <dbReference type="Proteomes" id="UP000308199"/>
    </source>
</evidence>
<dbReference type="PANTHER" id="PTHR45626:SF16">
    <property type="entry name" value="ATP-DEPENDENT HELICASE ULS1"/>
    <property type="match status" value="1"/>
</dbReference>
<feature type="compositionally biased region" description="Basic residues" evidence="4">
    <location>
        <begin position="24"/>
        <end position="44"/>
    </location>
</feature>
<gene>
    <name evidence="6" type="ORF">EW145_g5812</name>
</gene>
<reference evidence="6 7" key="1">
    <citation type="submission" date="2019-02" db="EMBL/GenBank/DDBJ databases">
        <title>Genome sequencing of the rare red list fungi Phellinidium pouzarii.</title>
        <authorList>
            <person name="Buettner E."/>
            <person name="Kellner H."/>
        </authorList>
    </citation>
    <scope>NUCLEOTIDE SEQUENCE [LARGE SCALE GENOMIC DNA]</scope>
    <source>
        <strain evidence="6 7">DSM 108285</strain>
    </source>
</reference>
<dbReference type="SUPFAM" id="SSF52540">
    <property type="entry name" value="P-loop containing nucleoside triphosphate hydrolases"/>
    <property type="match status" value="1"/>
</dbReference>
<name>A0A4S4KYX9_9AGAM</name>
<keyword evidence="1" id="KW-0547">Nucleotide-binding</keyword>
<dbReference type="InterPro" id="IPR027417">
    <property type="entry name" value="P-loop_NTPase"/>
</dbReference>
<dbReference type="Pfam" id="PF00271">
    <property type="entry name" value="Helicase_C"/>
    <property type="match status" value="1"/>
</dbReference>
<feature type="compositionally biased region" description="Acidic residues" evidence="4">
    <location>
        <begin position="1"/>
        <end position="10"/>
    </location>
</feature>
<dbReference type="InterPro" id="IPR049730">
    <property type="entry name" value="SNF2/RAD54-like_C"/>
</dbReference>
<evidence type="ECO:0000256" key="4">
    <source>
        <dbReference type="SAM" id="MobiDB-lite"/>
    </source>
</evidence>
<dbReference type="AlphaFoldDB" id="A0A4S4KYX9"/>
<comment type="caution">
    <text evidence="6">The sequence shown here is derived from an EMBL/GenBank/DDBJ whole genome shotgun (WGS) entry which is preliminary data.</text>
</comment>
<evidence type="ECO:0000259" key="5">
    <source>
        <dbReference type="PROSITE" id="PS51194"/>
    </source>
</evidence>
<dbReference type="Proteomes" id="UP000308199">
    <property type="component" value="Unassembled WGS sequence"/>
</dbReference>
<dbReference type="EMBL" id="SGPK01000383">
    <property type="protein sequence ID" value="THH04045.1"/>
    <property type="molecule type" value="Genomic_DNA"/>
</dbReference>
<dbReference type="Gene3D" id="3.40.50.300">
    <property type="entry name" value="P-loop containing nucleotide triphosphate hydrolases"/>
    <property type="match status" value="1"/>
</dbReference>
<dbReference type="InterPro" id="IPR050628">
    <property type="entry name" value="SNF2_RAD54_helicase_TF"/>
</dbReference>
<dbReference type="InterPro" id="IPR001650">
    <property type="entry name" value="Helicase_C-like"/>
</dbReference>
<feature type="domain" description="Helicase C-terminal" evidence="5">
    <location>
        <begin position="136"/>
        <end position="280"/>
    </location>
</feature>
<evidence type="ECO:0000256" key="3">
    <source>
        <dbReference type="ARBA" id="ARBA00022840"/>
    </source>
</evidence>
<dbReference type="SMART" id="SM00490">
    <property type="entry name" value="HELICc"/>
    <property type="match status" value="1"/>
</dbReference>
<dbReference type="GO" id="GO:0005524">
    <property type="term" value="F:ATP binding"/>
    <property type="evidence" value="ECO:0007669"/>
    <property type="project" value="UniProtKB-KW"/>
</dbReference>
<dbReference type="GO" id="GO:0000724">
    <property type="term" value="P:double-strand break repair via homologous recombination"/>
    <property type="evidence" value="ECO:0007669"/>
    <property type="project" value="TreeGrafter"/>
</dbReference>
<keyword evidence="2" id="KW-0378">Hydrolase</keyword>
<proteinExistence type="predicted"/>
<dbReference type="GO" id="GO:0008094">
    <property type="term" value="F:ATP-dependent activity, acting on DNA"/>
    <property type="evidence" value="ECO:0007669"/>
    <property type="project" value="TreeGrafter"/>
</dbReference>
<feature type="region of interest" description="Disordered" evidence="4">
    <location>
        <begin position="1"/>
        <end position="75"/>
    </location>
</feature>
<dbReference type="OrthoDB" id="423559at2759"/>
<sequence>MGSDEDEDMPEIGALLSARDGKNKQSKGKSRAKAGPKRLCKKRRILEDSDEMDEDSDLSDFIVHSDEDEEEKGARRTIKKRLGKRRACSPADYEESDDDSVIIGRKRPRSASVDNGPIKVLSKMLPSTKMMRMMESLLKWAEEHPDEKINKTMIISQWTQCLELVSNYLTSKEIGHVRFQGDMSREKRDKTIRIFMKKDDARVLLMSLKCGGVGLNLTRANRVISLDLGWSEAVESQAFDRVHRLGQTRPVVVERLVINNTVEDRVLALQEKKKTLADGSLGEGNGKKIGRLSVRELANLFGLDHRGHLLEG</sequence>
<dbReference type="GO" id="GO:0016787">
    <property type="term" value="F:hydrolase activity"/>
    <property type="evidence" value="ECO:0007669"/>
    <property type="project" value="UniProtKB-KW"/>
</dbReference>
<protein>
    <recommendedName>
        <fullName evidence="5">Helicase C-terminal domain-containing protein</fullName>
    </recommendedName>
</protein>